<organism evidence="2 3">
    <name type="scientific">Verticillium longisporum</name>
    <name type="common">Verticillium dahliae var. longisporum</name>
    <dbReference type="NCBI Taxonomy" id="100787"/>
    <lineage>
        <taxon>Eukaryota</taxon>
        <taxon>Fungi</taxon>
        <taxon>Dikarya</taxon>
        <taxon>Ascomycota</taxon>
        <taxon>Pezizomycotina</taxon>
        <taxon>Sordariomycetes</taxon>
        <taxon>Hypocreomycetidae</taxon>
        <taxon>Glomerellales</taxon>
        <taxon>Plectosphaerellaceae</taxon>
        <taxon>Verticillium</taxon>
    </lineage>
</organism>
<reference evidence="2 3" key="1">
    <citation type="submission" date="2015-05" db="EMBL/GenBank/DDBJ databases">
        <authorList>
            <person name="Wang D.B."/>
            <person name="Wang M."/>
        </authorList>
    </citation>
    <scope>NUCLEOTIDE SEQUENCE [LARGE SCALE GENOMIC DNA]</scope>
    <source>
        <strain evidence="2">VL1</strain>
    </source>
</reference>
<dbReference type="InterPro" id="IPR002182">
    <property type="entry name" value="NB-ARC"/>
</dbReference>
<protein>
    <recommendedName>
        <fullName evidence="1">NB-ARC domain-containing protein</fullName>
    </recommendedName>
</protein>
<dbReference type="InterPro" id="IPR019734">
    <property type="entry name" value="TPR_rpt"/>
</dbReference>
<dbReference type="InterPro" id="IPR011990">
    <property type="entry name" value="TPR-like_helical_dom_sf"/>
</dbReference>
<dbReference type="Proteomes" id="UP000044602">
    <property type="component" value="Unassembled WGS sequence"/>
</dbReference>
<gene>
    <name evidence="2" type="ORF">BN1708_009021</name>
</gene>
<dbReference type="PANTHER" id="PTHR46082">
    <property type="entry name" value="ATP/GTP-BINDING PROTEIN-RELATED"/>
    <property type="match status" value="1"/>
</dbReference>
<dbReference type="Gene3D" id="1.25.40.10">
    <property type="entry name" value="Tetratricopeptide repeat domain"/>
    <property type="match status" value="2"/>
</dbReference>
<dbReference type="SMART" id="SM00028">
    <property type="entry name" value="TPR"/>
    <property type="match status" value="5"/>
</dbReference>
<dbReference type="AlphaFoldDB" id="A0A0G4KD80"/>
<sequence>METGFGSVVGSSFGGPISGRNVFAGTSVAGSLDVHFNNFATVPQRTTPVRMVPFHPDADFVERPTISSWLAERLVAPPYRAALIGLGGIGKSQLAIHHACQIKSSSDTHVLWVFASTVERFKSAYRKIAAEFRIPGHNEPNADVLQLVHSWLCDESHGKWLMILDNVDDARVLSTRQNDDREPLSAFLPRSSNGSFVITSRSRDVAFELTGDNKNIFDVPVMDEALALQLVRRKIGDKDEPATLVELVKELGRVPLAITQAAAYIARQALMSPTKYLDNLRLDRKQKAKLLKKGVKDMRRDYTAHNSIIETWQITFEFIWEEQRSAAYLLAFMSFFSAQNIPIWILQHYVPEQPQEEQSPATASSSSSSEASPVFEDDLTCLTGYSLVGVDVNNDALDMHPMVQFCTQEWLKSKDRKLPTQRLFFDTMSSKYPDARMENWQVCEMLDQHLGPFENEQHTGDAVLEKSMANVLSKAGQYQVQMGVRQRAVMMLRKAVEIRNRVLGPTHSLTVTSIYLLGGSLLFDNQPEESEKNLRFALEWLSKAQDLDDEAIILCFLSLNASLQARGRYKEAEENYRRVLAFLEGRPEPNEYAITSVRSEFAAGLCAGQKLGEAEEVIRNAPGVDLDKYSRQKHTLQTLGMLSLVLNLLGKHQEAEVVLRKAVQHRDTFGPREEPQLFKLFCSLGLTLGLQDRFQEAEALLQDLIERPERGVGYKNYAKIIALHGLGGLRMAAGKRQEAEAFFRQALEIGEVVLTPEHAIVRSLYKTIDDVRELVDTEAKGVVPMRVLRTIQFIS</sequence>
<dbReference type="STRING" id="100787.A0A0G4KD80"/>
<evidence type="ECO:0000313" key="2">
    <source>
        <dbReference type="EMBL" id="CRJ82730.1"/>
    </source>
</evidence>
<dbReference type="InterPro" id="IPR027417">
    <property type="entry name" value="P-loop_NTPase"/>
</dbReference>
<name>A0A0G4KD80_VERLO</name>
<proteinExistence type="predicted"/>
<dbReference type="Gene3D" id="3.40.50.300">
    <property type="entry name" value="P-loop containing nucleotide triphosphate hydrolases"/>
    <property type="match status" value="1"/>
</dbReference>
<dbReference type="EMBL" id="CVQH01000114">
    <property type="protein sequence ID" value="CRJ82730.1"/>
    <property type="molecule type" value="Genomic_DNA"/>
</dbReference>
<feature type="domain" description="NB-ARC" evidence="1">
    <location>
        <begin position="82"/>
        <end position="238"/>
    </location>
</feature>
<dbReference type="InterPro" id="IPR053137">
    <property type="entry name" value="NLR-like"/>
</dbReference>
<dbReference type="PANTHER" id="PTHR46082:SF6">
    <property type="entry name" value="AAA+ ATPASE DOMAIN-CONTAINING PROTEIN-RELATED"/>
    <property type="match status" value="1"/>
</dbReference>
<dbReference type="Pfam" id="PF00931">
    <property type="entry name" value="NB-ARC"/>
    <property type="match status" value="1"/>
</dbReference>
<dbReference type="Pfam" id="PF13374">
    <property type="entry name" value="TPR_10"/>
    <property type="match status" value="2"/>
</dbReference>
<dbReference type="SUPFAM" id="SSF48452">
    <property type="entry name" value="TPR-like"/>
    <property type="match status" value="2"/>
</dbReference>
<dbReference type="SUPFAM" id="SSF52540">
    <property type="entry name" value="P-loop containing nucleoside triphosphate hydrolases"/>
    <property type="match status" value="1"/>
</dbReference>
<dbReference type="GO" id="GO:0043531">
    <property type="term" value="F:ADP binding"/>
    <property type="evidence" value="ECO:0007669"/>
    <property type="project" value="InterPro"/>
</dbReference>
<keyword evidence="3" id="KW-1185">Reference proteome</keyword>
<evidence type="ECO:0000313" key="3">
    <source>
        <dbReference type="Proteomes" id="UP000044602"/>
    </source>
</evidence>
<evidence type="ECO:0000259" key="1">
    <source>
        <dbReference type="Pfam" id="PF00931"/>
    </source>
</evidence>
<accession>A0A0G4KD80</accession>